<keyword evidence="4" id="KW-1185">Reference proteome</keyword>
<dbReference type="Proteomes" id="UP001596142">
    <property type="component" value="Unassembled WGS sequence"/>
</dbReference>
<dbReference type="SMART" id="SM00966">
    <property type="entry name" value="SpoVT_AbrB"/>
    <property type="match status" value="2"/>
</dbReference>
<dbReference type="EMBL" id="JBHSOZ010000003">
    <property type="protein sequence ID" value="MFC5711831.1"/>
    <property type="molecule type" value="Genomic_DNA"/>
</dbReference>
<evidence type="ECO:0000256" key="1">
    <source>
        <dbReference type="PROSITE-ProRule" id="PRU01076"/>
    </source>
</evidence>
<sequence>MSKELIRQLDGSGRIVIPKEIREELELNDQQLRIKEEKRRISVIKTNLEETEEKHVKTLDDEGRLLLPSDLRDYIGWQKGVEIKFSTDKDRVILQEANEQCIICGRSDAYLYPVKQRLLCEECLVMGNEEATEAWKTNLNPIFENYFDHCHDSIENEENRKHILQARMDGRRLKTVLEFIGVEDDNELLEQIKKSYQLLGDVGKYDVFLTDLEKMNENKEESDEDIPEVYEELTSFAQNKRNESQEKLNKKLPKTVNNDLKKQWETFLNEGLPEYVRGIDTNEKLKEEEDKFHKKLEEYKKAKEEDDSLENGLPVIKGVYVQAKHLRSLYTFLNKMKDGEYEDKVNEYEDIQKEFGKIISLRDRLDRIDKARKKAKLSKSKVKEIKKDIKGDLEKELNEVSG</sequence>
<keyword evidence="1" id="KW-0238">DNA-binding</keyword>
<accession>A0ABW0YJE8</accession>
<evidence type="ECO:0000259" key="2">
    <source>
        <dbReference type="PROSITE" id="PS51740"/>
    </source>
</evidence>
<dbReference type="Gene3D" id="2.10.260.10">
    <property type="match status" value="2"/>
</dbReference>
<dbReference type="Gene3D" id="1.40.20.10">
    <property type="entry name" value="CHAD domain"/>
    <property type="match status" value="1"/>
</dbReference>
<comment type="caution">
    <text evidence="3">The sequence shown here is derived from an EMBL/GenBank/DDBJ whole genome shotgun (WGS) entry which is preliminary data.</text>
</comment>
<reference evidence="4" key="1">
    <citation type="journal article" date="2019" name="Int. J. Syst. Evol. Microbiol.">
        <title>The Global Catalogue of Microorganisms (GCM) 10K type strain sequencing project: providing services to taxonomists for standard genome sequencing and annotation.</title>
        <authorList>
            <consortium name="The Broad Institute Genomics Platform"/>
            <consortium name="The Broad Institute Genome Sequencing Center for Infectious Disease"/>
            <person name="Wu L."/>
            <person name="Ma J."/>
        </authorList>
    </citation>
    <scope>NUCLEOTIDE SEQUENCE [LARGE SCALE GENOMIC DNA]</scope>
    <source>
        <strain evidence="4">CECT 7184</strain>
    </source>
</reference>
<dbReference type="InterPro" id="IPR007899">
    <property type="entry name" value="CHAD_dom"/>
</dbReference>
<gene>
    <name evidence="3" type="ORF">ACFPU1_03470</name>
</gene>
<feature type="domain" description="SpoVT-AbrB" evidence="2">
    <location>
        <begin position="4"/>
        <end position="46"/>
    </location>
</feature>
<name>A0ABW0YJE8_9BACI</name>
<dbReference type="InterPro" id="IPR038186">
    <property type="entry name" value="CHAD_dom_sf"/>
</dbReference>
<dbReference type="Pfam" id="PF05235">
    <property type="entry name" value="CHAD"/>
    <property type="match status" value="1"/>
</dbReference>
<dbReference type="RefSeq" id="WP_385938640.1">
    <property type="nucleotide sequence ID" value="NZ_JBHSOZ010000003.1"/>
</dbReference>
<organism evidence="3 4">
    <name type="scientific">Thalassorhabdus alkalitolerans</name>
    <dbReference type="NCBI Taxonomy" id="2282697"/>
    <lineage>
        <taxon>Bacteria</taxon>
        <taxon>Bacillati</taxon>
        <taxon>Bacillota</taxon>
        <taxon>Bacilli</taxon>
        <taxon>Bacillales</taxon>
        <taxon>Bacillaceae</taxon>
        <taxon>Thalassorhabdus</taxon>
    </lineage>
</organism>
<evidence type="ECO:0000313" key="4">
    <source>
        <dbReference type="Proteomes" id="UP001596142"/>
    </source>
</evidence>
<dbReference type="InterPro" id="IPR037914">
    <property type="entry name" value="SpoVT-AbrB_sf"/>
</dbReference>
<protein>
    <submittedName>
        <fullName evidence="3">CHAD domain-containing protein</fullName>
    </submittedName>
</protein>
<proteinExistence type="predicted"/>
<feature type="domain" description="SpoVT-AbrB" evidence="2">
    <location>
        <begin position="54"/>
        <end position="99"/>
    </location>
</feature>
<dbReference type="SUPFAM" id="SSF89447">
    <property type="entry name" value="AbrB/MazE/MraZ-like"/>
    <property type="match status" value="1"/>
</dbReference>
<dbReference type="PROSITE" id="PS51740">
    <property type="entry name" value="SPOVT_ABRB"/>
    <property type="match status" value="2"/>
</dbReference>
<dbReference type="InterPro" id="IPR007159">
    <property type="entry name" value="SpoVT-AbrB_dom"/>
</dbReference>
<evidence type="ECO:0000313" key="3">
    <source>
        <dbReference type="EMBL" id="MFC5711831.1"/>
    </source>
</evidence>